<accession>A0A5N5G1C8</accession>
<reference evidence="2 3" key="1">
    <citation type="submission" date="2019-09" db="EMBL/GenBank/DDBJ databases">
        <authorList>
            <person name="Ou C."/>
        </authorList>
    </citation>
    <scope>NUCLEOTIDE SEQUENCE [LARGE SCALE GENOMIC DNA]</scope>
    <source>
        <strain evidence="2">S2</strain>
        <tissue evidence="2">Leaf</tissue>
    </source>
</reference>
<proteinExistence type="predicted"/>
<evidence type="ECO:0000313" key="3">
    <source>
        <dbReference type="Proteomes" id="UP000327157"/>
    </source>
</evidence>
<organism evidence="2 3">
    <name type="scientific">Pyrus ussuriensis x Pyrus communis</name>
    <dbReference type="NCBI Taxonomy" id="2448454"/>
    <lineage>
        <taxon>Eukaryota</taxon>
        <taxon>Viridiplantae</taxon>
        <taxon>Streptophyta</taxon>
        <taxon>Embryophyta</taxon>
        <taxon>Tracheophyta</taxon>
        <taxon>Spermatophyta</taxon>
        <taxon>Magnoliopsida</taxon>
        <taxon>eudicotyledons</taxon>
        <taxon>Gunneridae</taxon>
        <taxon>Pentapetalae</taxon>
        <taxon>rosids</taxon>
        <taxon>fabids</taxon>
        <taxon>Rosales</taxon>
        <taxon>Rosaceae</taxon>
        <taxon>Amygdaloideae</taxon>
        <taxon>Maleae</taxon>
        <taxon>Pyrus</taxon>
    </lineage>
</organism>
<feature type="region of interest" description="Disordered" evidence="1">
    <location>
        <begin position="32"/>
        <end position="57"/>
    </location>
</feature>
<sequence>MASHRQTYRAGEARAKLRYIYIIHITLSQYEPGDGHNWAEGPGSEDNTHETAQAAKGRTKVVTQTTRDKGQEKGEVAKAKVWQSKEVTKEKASEVGQKATDTAEASKEKSEGFLQQTGEKTKNMAQTTAEAVKNKFRMAKDDEQEDLVYYRKERETSLTLFYVVLMSFYSCCLCF</sequence>
<evidence type="ECO:0000313" key="2">
    <source>
        <dbReference type="EMBL" id="KAB2607470.1"/>
    </source>
</evidence>
<reference evidence="3" key="2">
    <citation type="submission" date="2019-10" db="EMBL/GenBank/DDBJ databases">
        <title>A de novo genome assembly of a pear dwarfing rootstock.</title>
        <authorList>
            <person name="Wang F."/>
            <person name="Wang J."/>
            <person name="Li S."/>
            <person name="Zhang Y."/>
            <person name="Fang M."/>
            <person name="Ma L."/>
            <person name="Zhao Y."/>
            <person name="Jiang S."/>
        </authorList>
    </citation>
    <scope>NUCLEOTIDE SEQUENCE [LARGE SCALE GENOMIC DNA]</scope>
</reference>
<evidence type="ECO:0000256" key="1">
    <source>
        <dbReference type="SAM" id="MobiDB-lite"/>
    </source>
</evidence>
<dbReference type="Proteomes" id="UP000327157">
    <property type="component" value="Chromosome 11"/>
</dbReference>
<dbReference type="OrthoDB" id="2193576at2759"/>
<keyword evidence="3" id="KW-1185">Reference proteome</keyword>
<feature type="compositionally biased region" description="Polar residues" evidence="1">
    <location>
        <begin position="113"/>
        <end position="123"/>
    </location>
</feature>
<dbReference type="EMBL" id="SMOL01000559">
    <property type="protein sequence ID" value="KAB2607470.1"/>
    <property type="molecule type" value="Genomic_DNA"/>
</dbReference>
<feature type="region of interest" description="Disordered" evidence="1">
    <location>
        <begin position="90"/>
        <end position="123"/>
    </location>
</feature>
<reference evidence="2 3" key="3">
    <citation type="submission" date="2019-11" db="EMBL/GenBank/DDBJ databases">
        <title>A de novo genome assembly of a pear dwarfing rootstock.</title>
        <authorList>
            <person name="Wang F."/>
            <person name="Wang J."/>
            <person name="Li S."/>
            <person name="Zhang Y."/>
            <person name="Fang M."/>
            <person name="Ma L."/>
            <person name="Zhao Y."/>
            <person name="Jiang S."/>
        </authorList>
    </citation>
    <scope>NUCLEOTIDE SEQUENCE [LARGE SCALE GENOMIC DNA]</scope>
    <source>
        <strain evidence="2">S2</strain>
        <tissue evidence="2">Leaf</tissue>
    </source>
</reference>
<name>A0A5N5G1C8_9ROSA</name>
<gene>
    <name evidence="2" type="ORF">D8674_007187</name>
</gene>
<protein>
    <submittedName>
        <fullName evidence="2">Late embryogenesis abundant protein 2-like</fullName>
    </submittedName>
</protein>
<comment type="caution">
    <text evidence="2">The sequence shown here is derived from an EMBL/GenBank/DDBJ whole genome shotgun (WGS) entry which is preliminary data.</text>
</comment>
<dbReference type="AlphaFoldDB" id="A0A5N5G1C8"/>